<dbReference type="SUPFAM" id="SSF81383">
    <property type="entry name" value="F-box domain"/>
    <property type="match status" value="1"/>
</dbReference>
<evidence type="ECO:0000313" key="3">
    <source>
        <dbReference type="Proteomes" id="UP001497453"/>
    </source>
</evidence>
<accession>A0ABP1CUN6</accession>
<organism evidence="2 3">
    <name type="scientific">Somion occarium</name>
    <dbReference type="NCBI Taxonomy" id="3059160"/>
    <lineage>
        <taxon>Eukaryota</taxon>
        <taxon>Fungi</taxon>
        <taxon>Dikarya</taxon>
        <taxon>Basidiomycota</taxon>
        <taxon>Agaricomycotina</taxon>
        <taxon>Agaricomycetes</taxon>
        <taxon>Polyporales</taxon>
        <taxon>Cerrenaceae</taxon>
        <taxon>Somion</taxon>
    </lineage>
</organism>
<evidence type="ECO:0000313" key="2">
    <source>
        <dbReference type="EMBL" id="CAL1699396.1"/>
    </source>
</evidence>
<dbReference type="Proteomes" id="UP001497453">
    <property type="component" value="Chromosome 11"/>
</dbReference>
<proteinExistence type="predicted"/>
<dbReference type="InterPro" id="IPR036047">
    <property type="entry name" value="F-box-like_dom_sf"/>
</dbReference>
<dbReference type="PROSITE" id="PS50181">
    <property type="entry name" value="FBOX"/>
    <property type="match status" value="1"/>
</dbReference>
<dbReference type="InterPro" id="IPR001810">
    <property type="entry name" value="F-box_dom"/>
</dbReference>
<dbReference type="Gene3D" id="1.20.1280.50">
    <property type="match status" value="1"/>
</dbReference>
<feature type="domain" description="F-box" evidence="1">
    <location>
        <begin position="12"/>
        <end position="58"/>
    </location>
</feature>
<gene>
    <name evidence="2" type="ORF">GFSPODELE1_LOCUS2650</name>
</gene>
<reference evidence="3" key="1">
    <citation type="submission" date="2024-04" db="EMBL/GenBank/DDBJ databases">
        <authorList>
            <person name="Shaw F."/>
            <person name="Minotto A."/>
        </authorList>
    </citation>
    <scope>NUCLEOTIDE SEQUENCE [LARGE SCALE GENOMIC DNA]</scope>
</reference>
<keyword evidence="3" id="KW-1185">Reference proteome</keyword>
<dbReference type="Pfam" id="PF00646">
    <property type="entry name" value="F-box"/>
    <property type="match status" value="1"/>
</dbReference>
<dbReference type="CDD" id="cd09917">
    <property type="entry name" value="F-box_SF"/>
    <property type="match status" value="1"/>
</dbReference>
<dbReference type="EMBL" id="OZ037954">
    <property type="protein sequence ID" value="CAL1699396.1"/>
    <property type="molecule type" value="Genomic_DNA"/>
</dbReference>
<protein>
    <recommendedName>
        <fullName evidence="1">F-box domain-containing protein</fullName>
    </recommendedName>
</protein>
<evidence type="ECO:0000259" key="1">
    <source>
        <dbReference type="PROSITE" id="PS50181"/>
    </source>
</evidence>
<name>A0ABP1CUN6_9APHY</name>
<sequence length="703" mass="79352">MSVTERNLLGEHDFLTGSPSDVILDIFCHLAIADLLAVRCTCRRLSWLSTLKVVWLEILQRDIVAHALPMPSYCLPLGMLSANQVECLVRHLYQVNRNMWRPSEPCHRAINLPSNRPITWVRLVLGQWVLIASSDISSSVISLWHLPSLLQPGRESTVSPVAQAFLDGPVEQGLVEVHHYHGITIALCLKKRIPCISVMTIENLGQTTAFRQLATITDASHLRFLHGSYIGVAFSQNISVSSVHNWRTGEIDYLQTIPDLKGGYIDMAARSNWIAAVSRMNLHIYMPDYTAGGRCKFWRGLNMPIAMSSACFNEAPVSVVPSGNGESEKLYLCIANHRGIHIYEVICRPLDDHLELIPVWTHNLGLVAQKYESLTIQPRFGASPHVITWLRDCVDLSFLPTFVAARIPTADSVVGAEDVIEISDPNLPSLYCQPVRDFDEARGVAIFGNAFGELALVDFSGVAGRSQEVLGSCFQPLSFPPSLGYDLLPTVSCLLPLFSHVFSPHQLQEPVHCVPAPPFPYCGGDLYDEHKEYLFELWREYEPENIPEGWDTDWELWGEWVCFVNGFQFDGIASLLENTYYYYGQVVPLLQRPDEYLIFEAGGLLFVLREQRLVPYVAYELIAPEQLAIMIDANDGLGSIPVTRIPKLDDTRHIELGNSVSRWEYERKHQKRNRWQELVDRGGKVHWSLLAKDIHYRPSKNSQ</sequence>